<dbReference type="Pfam" id="PF07542">
    <property type="entry name" value="ATP12"/>
    <property type="match status" value="1"/>
</dbReference>
<protein>
    <submittedName>
        <fullName evidence="7">ATP12-domain-containing protein</fullName>
    </submittedName>
</protein>
<dbReference type="SUPFAM" id="SSF160909">
    <property type="entry name" value="ATP12-like"/>
    <property type="match status" value="1"/>
</dbReference>
<dbReference type="GO" id="GO:0033615">
    <property type="term" value="P:mitochondrial proton-transporting ATP synthase complex assembly"/>
    <property type="evidence" value="ECO:0007669"/>
    <property type="project" value="TreeGrafter"/>
</dbReference>
<proteinExistence type="inferred from homology"/>
<dbReference type="GeneID" id="54362223"/>
<keyword evidence="5" id="KW-0143">Chaperone</keyword>
<keyword evidence="4" id="KW-0496">Mitochondrion</keyword>
<dbReference type="RefSeq" id="XP_033461136.1">
    <property type="nucleotide sequence ID" value="XM_033604423.1"/>
</dbReference>
<dbReference type="Proteomes" id="UP000504637">
    <property type="component" value="Unplaced"/>
</dbReference>
<dbReference type="InterPro" id="IPR023335">
    <property type="entry name" value="ATP12_ortho_dom_sf"/>
</dbReference>
<accession>A0A6J3M7X7</accession>
<evidence type="ECO:0000313" key="6">
    <source>
        <dbReference type="Proteomes" id="UP000504637"/>
    </source>
</evidence>
<dbReference type="AlphaFoldDB" id="A0A6J3M7X7"/>
<evidence type="ECO:0000256" key="4">
    <source>
        <dbReference type="ARBA" id="ARBA00023128"/>
    </source>
</evidence>
<evidence type="ECO:0000313" key="7">
    <source>
        <dbReference type="RefSeq" id="XP_033461136.1"/>
    </source>
</evidence>
<organism evidence="7">
    <name type="scientific">Dissoconium aciculare CBS 342.82</name>
    <dbReference type="NCBI Taxonomy" id="1314786"/>
    <lineage>
        <taxon>Eukaryota</taxon>
        <taxon>Fungi</taxon>
        <taxon>Dikarya</taxon>
        <taxon>Ascomycota</taxon>
        <taxon>Pezizomycotina</taxon>
        <taxon>Dothideomycetes</taxon>
        <taxon>Dothideomycetidae</taxon>
        <taxon>Mycosphaerellales</taxon>
        <taxon>Dissoconiaceae</taxon>
        <taxon>Dissoconium</taxon>
    </lineage>
</organism>
<dbReference type="PANTHER" id="PTHR21013:SF10">
    <property type="entry name" value="ATP SYNTHASE MITOCHONDRIAL F1 COMPLEX ASSEMBLY FACTOR 2"/>
    <property type="match status" value="1"/>
</dbReference>
<evidence type="ECO:0000256" key="3">
    <source>
        <dbReference type="ARBA" id="ARBA00022946"/>
    </source>
</evidence>
<evidence type="ECO:0000256" key="5">
    <source>
        <dbReference type="ARBA" id="ARBA00023186"/>
    </source>
</evidence>
<comment type="similarity">
    <text evidence="2">Belongs to the ATP12 family.</text>
</comment>
<dbReference type="OrthoDB" id="5322896at2759"/>
<reference evidence="7" key="3">
    <citation type="submission" date="2025-08" db="UniProtKB">
        <authorList>
            <consortium name="RefSeq"/>
        </authorList>
    </citation>
    <scope>IDENTIFICATION</scope>
    <source>
        <strain evidence="7">CBS 342.82</strain>
    </source>
</reference>
<keyword evidence="3" id="KW-0809">Transit peptide</keyword>
<dbReference type="InterPro" id="IPR042272">
    <property type="entry name" value="ATP12_ATP_synth-F1-assembly_N"/>
</dbReference>
<comment type="subcellular location">
    <subcellularLocation>
        <location evidence="1">Mitochondrion</location>
    </subcellularLocation>
</comment>
<name>A0A6J3M7X7_9PEZI</name>
<keyword evidence="6" id="KW-1185">Reference proteome</keyword>
<dbReference type="GO" id="GO:0005739">
    <property type="term" value="C:mitochondrion"/>
    <property type="evidence" value="ECO:0007669"/>
    <property type="project" value="UniProtKB-SubCell"/>
</dbReference>
<dbReference type="InterPro" id="IPR011419">
    <property type="entry name" value="ATP12_ATP_synth-F1-assembly"/>
</dbReference>
<evidence type="ECO:0000256" key="2">
    <source>
        <dbReference type="ARBA" id="ARBA00008231"/>
    </source>
</evidence>
<dbReference type="PANTHER" id="PTHR21013">
    <property type="entry name" value="ATP SYNTHASE MITOCHONDRIAL F1 COMPLEX ASSEMBLY FACTOR 2/ATP12 PROTEIN, MITOCHONDRIAL PRECURSOR"/>
    <property type="match status" value="1"/>
</dbReference>
<gene>
    <name evidence="7" type="ORF">K489DRAFT_378493</name>
</gene>
<evidence type="ECO:0000256" key="1">
    <source>
        <dbReference type="ARBA" id="ARBA00004173"/>
    </source>
</evidence>
<dbReference type="Gene3D" id="1.10.3580.10">
    <property type="entry name" value="ATP12 ATPase"/>
    <property type="match status" value="1"/>
</dbReference>
<reference evidence="7" key="1">
    <citation type="submission" date="2020-01" db="EMBL/GenBank/DDBJ databases">
        <authorList>
            <consortium name="DOE Joint Genome Institute"/>
            <person name="Haridas S."/>
            <person name="Albert R."/>
            <person name="Binder M."/>
            <person name="Bloem J."/>
            <person name="Labutti K."/>
            <person name="Salamov A."/>
            <person name="Andreopoulos B."/>
            <person name="Baker S.E."/>
            <person name="Barry K."/>
            <person name="Bills G."/>
            <person name="Bluhm B.H."/>
            <person name="Cannon C."/>
            <person name="Castanera R."/>
            <person name="Culley D.E."/>
            <person name="Daum C."/>
            <person name="Ezra D."/>
            <person name="Gonzalez J.B."/>
            <person name="Henrissat B."/>
            <person name="Kuo A."/>
            <person name="Liang C."/>
            <person name="Lipzen A."/>
            <person name="Lutzoni F."/>
            <person name="Magnuson J."/>
            <person name="Mondo S."/>
            <person name="Nolan M."/>
            <person name="Ohm R."/>
            <person name="Pangilinan J."/>
            <person name="Park H.-J."/>
            <person name="Ramirez L."/>
            <person name="Alfaro M."/>
            <person name="Sun H."/>
            <person name="Tritt A."/>
            <person name="Yoshinaga Y."/>
            <person name="Zwiers L.-H."/>
            <person name="Turgeon B.G."/>
            <person name="Goodwin S.B."/>
            <person name="Spatafora J.W."/>
            <person name="Crous P.W."/>
            <person name="Grigoriev I.V."/>
        </authorList>
    </citation>
    <scope>NUCLEOTIDE SEQUENCE</scope>
    <source>
        <strain evidence="7">CBS 342.82</strain>
    </source>
</reference>
<reference evidence="7" key="2">
    <citation type="submission" date="2020-04" db="EMBL/GenBank/DDBJ databases">
        <authorList>
            <consortium name="NCBI Genome Project"/>
        </authorList>
    </citation>
    <scope>NUCLEOTIDE SEQUENCE</scope>
    <source>
        <strain evidence="7">CBS 342.82</strain>
    </source>
</reference>
<dbReference type="Gene3D" id="3.30.2180.10">
    <property type="entry name" value="ATP12-like"/>
    <property type="match status" value="1"/>
</dbReference>
<sequence length="370" mass="41269">MEKSLLLASCRMRILQTQWLVAQPVRLSVCRRCQLHTTAGYSALPNNLPAFAGPPPEAPQASVSYPLGRIARRKQQAESLRRGQNIKDAKSETLLSRRFWREVSVKENEKGDLQVLLDKRPVRLASKEPLALPKTKRALATAIAIEWDSLITSQQALKHHYIPLTSLTSRALDIQSADEQGHSIIREQLQQMLMRYLATDTLLCWAPETNLHDPLETQKDGGFSLRQSQKAAAEPIIAYLATHIFPGVEIIPVLGADSIVPARQPQLTQDVIRGWIAGLPAFELAALERGVLATKSLLVAARVLVAYSTHWQQLRQQEPKSHRFGIEEAAEAATLEVAHQTQQWGEVEDTHDVEKEDLRKQLGSAILLVS</sequence>